<feature type="domain" description="Ubiquitin-like" evidence="9">
    <location>
        <begin position="17"/>
        <end position="73"/>
    </location>
</feature>
<dbReference type="STRING" id="137246.A0A401T0U6"/>
<dbReference type="OMA" id="IWSYREV"/>
<comment type="pathway">
    <text evidence="1">Protein modification; protein ubiquitination.</text>
</comment>
<dbReference type="FunFam" id="1.20.120.1750:FF:000036">
    <property type="entry name" value="RBR-type E3 ubiquitin transferase"/>
    <property type="match status" value="1"/>
</dbReference>
<dbReference type="SUPFAM" id="SSF54236">
    <property type="entry name" value="Ubiquitin-like"/>
    <property type="match status" value="1"/>
</dbReference>
<dbReference type="AlphaFoldDB" id="A0A401T0U6"/>
<dbReference type="OrthoDB" id="419317at2759"/>
<dbReference type="GO" id="GO:0016740">
    <property type="term" value="F:transferase activity"/>
    <property type="evidence" value="ECO:0007669"/>
    <property type="project" value="UniProtKB-KW"/>
</dbReference>
<evidence type="ECO:0000256" key="4">
    <source>
        <dbReference type="ARBA" id="ARBA00022723"/>
    </source>
</evidence>
<evidence type="ECO:0000313" key="12">
    <source>
        <dbReference type="Proteomes" id="UP000287033"/>
    </source>
</evidence>
<dbReference type="Gene3D" id="3.10.20.90">
    <property type="entry name" value="Phosphatidylinositol 3-kinase Catalytic Subunit, Chain A, domain 1"/>
    <property type="match status" value="1"/>
</dbReference>
<name>A0A401T0U6_CHIPU</name>
<dbReference type="PROSITE" id="PS50053">
    <property type="entry name" value="UBIQUITIN_2"/>
    <property type="match status" value="1"/>
</dbReference>
<evidence type="ECO:0000256" key="1">
    <source>
        <dbReference type="ARBA" id="ARBA00004906"/>
    </source>
</evidence>
<keyword evidence="4" id="KW-0479">Metal-binding</keyword>
<dbReference type="SMART" id="SM00213">
    <property type="entry name" value="UBQ"/>
    <property type="match status" value="1"/>
</dbReference>
<dbReference type="SUPFAM" id="SSF57850">
    <property type="entry name" value="RING/U-box"/>
    <property type="match status" value="1"/>
</dbReference>
<dbReference type="EMBL" id="BEZZ01000804">
    <property type="protein sequence ID" value="GCC36276.1"/>
    <property type="molecule type" value="Genomic_DNA"/>
</dbReference>
<sequence length="317" mass="36013">MTVDVSHTEAEFNAMPILKFKELLLKKVPGEAAIAGDLRLLFANKELEDNKKFSEYSIKDKSTILLVLRLPGDDDPNILRAEMSCKHAVDPNSLTSWCRSLLDQGQYKFFCPALKEGTTEKCGHEWPYDEVRKLAVLTAEEQQYFEETVAVLAAAEYCEYQSCPGCSTFVERKDLANLCVHCIICTAEKQSVFEFCWQCMKPWKGPGPRSDRCDNEGCTNIELDTLRNCPLINLPDTVVTNCPSIRACPTCGRLLEHNQFGCKNIRCSRCFTEFCFVCLELTATCQATRKGSWYSYCSKEMAPRQNSIPVWKQRGFH</sequence>
<dbReference type="PROSITE" id="PS51873">
    <property type="entry name" value="TRIAD"/>
    <property type="match status" value="1"/>
</dbReference>
<dbReference type="Pfam" id="PF00240">
    <property type="entry name" value="ubiquitin"/>
    <property type="match status" value="1"/>
</dbReference>
<evidence type="ECO:0000256" key="7">
    <source>
        <dbReference type="ARBA" id="ARBA00022786"/>
    </source>
</evidence>
<protein>
    <recommendedName>
        <fullName evidence="13">RBR-type E3 ubiquitin transferase</fullName>
    </recommendedName>
</protein>
<evidence type="ECO:0000313" key="11">
    <source>
        <dbReference type="EMBL" id="GCC36276.1"/>
    </source>
</evidence>
<feature type="domain" description="RING-type" evidence="10">
    <location>
        <begin position="59"/>
        <end position="301"/>
    </location>
</feature>
<keyword evidence="2" id="KW-0597">Phosphoprotein</keyword>
<dbReference type="GO" id="GO:0008270">
    <property type="term" value="F:zinc ion binding"/>
    <property type="evidence" value="ECO:0007669"/>
    <property type="project" value="UniProtKB-KW"/>
</dbReference>
<dbReference type="Pfam" id="PF01485">
    <property type="entry name" value="IBR"/>
    <property type="match status" value="1"/>
</dbReference>
<dbReference type="InterPro" id="IPR029071">
    <property type="entry name" value="Ubiquitin-like_domsf"/>
</dbReference>
<keyword evidence="8" id="KW-0862">Zinc</keyword>
<organism evidence="11 12">
    <name type="scientific">Chiloscyllium punctatum</name>
    <name type="common">Brownbanded bambooshark</name>
    <name type="synonym">Hemiscyllium punctatum</name>
    <dbReference type="NCBI Taxonomy" id="137246"/>
    <lineage>
        <taxon>Eukaryota</taxon>
        <taxon>Metazoa</taxon>
        <taxon>Chordata</taxon>
        <taxon>Craniata</taxon>
        <taxon>Vertebrata</taxon>
        <taxon>Chondrichthyes</taxon>
        <taxon>Elasmobranchii</taxon>
        <taxon>Galeomorphii</taxon>
        <taxon>Galeoidea</taxon>
        <taxon>Orectolobiformes</taxon>
        <taxon>Hemiscylliidae</taxon>
        <taxon>Chiloscyllium</taxon>
    </lineage>
</organism>
<keyword evidence="3" id="KW-0808">Transferase</keyword>
<dbReference type="FunFam" id="1.20.120.1750:FF:000040">
    <property type="entry name" value="RBR-type E3 ubiquitin transferase"/>
    <property type="match status" value="1"/>
</dbReference>
<keyword evidence="12" id="KW-1185">Reference proteome</keyword>
<dbReference type="GO" id="GO:0009893">
    <property type="term" value="P:positive regulation of metabolic process"/>
    <property type="evidence" value="ECO:0007669"/>
    <property type="project" value="UniProtKB-ARBA"/>
</dbReference>
<evidence type="ECO:0000259" key="9">
    <source>
        <dbReference type="PROSITE" id="PS50053"/>
    </source>
</evidence>
<dbReference type="CDD" id="cd20336">
    <property type="entry name" value="Rcat_RBR"/>
    <property type="match status" value="1"/>
</dbReference>
<dbReference type="Proteomes" id="UP000287033">
    <property type="component" value="Unassembled WGS sequence"/>
</dbReference>
<reference evidence="11 12" key="1">
    <citation type="journal article" date="2018" name="Nat. Ecol. Evol.">
        <title>Shark genomes provide insights into elasmobranch evolution and the origin of vertebrates.</title>
        <authorList>
            <person name="Hara Y"/>
            <person name="Yamaguchi K"/>
            <person name="Onimaru K"/>
            <person name="Kadota M"/>
            <person name="Koyanagi M"/>
            <person name="Keeley SD"/>
            <person name="Tatsumi K"/>
            <person name="Tanaka K"/>
            <person name="Motone F"/>
            <person name="Kageyama Y"/>
            <person name="Nozu R"/>
            <person name="Adachi N"/>
            <person name="Nishimura O"/>
            <person name="Nakagawa R"/>
            <person name="Tanegashima C"/>
            <person name="Kiyatake I"/>
            <person name="Matsumoto R"/>
            <person name="Murakumo K"/>
            <person name="Nishida K"/>
            <person name="Terakita A"/>
            <person name="Kuratani S"/>
            <person name="Sato K"/>
            <person name="Hyodo S Kuraku.S."/>
        </authorList>
    </citation>
    <scope>NUCLEOTIDE SEQUENCE [LARGE SCALE GENOMIC DNA]</scope>
</reference>
<keyword evidence="5" id="KW-0677">Repeat</keyword>
<keyword evidence="7" id="KW-0833">Ubl conjugation pathway</keyword>
<evidence type="ECO:0000256" key="5">
    <source>
        <dbReference type="ARBA" id="ARBA00022737"/>
    </source>
</evidence>
<dbReference type="InterPro" id="IPR000626">
    <property type="entry name" value="Ubiquitin-like_dom"/>
</dbReference>
<comment type="caution">
    <text evidence="11">The sequence shown here is derived from an EMBL/GenBank/DDBJ whole genome shotgun (WGS) entry which is preliminary data.</text>
</comment>
<dbReference type="InterPro" id="IPR002867">
    <property type="entry name" value="IBR_dom"/>
</dbReference>
<keyword evidence="6" id="KW-0863">Zinc-finger</keyword>
<evidence type="ECO:0000256" key="2">
    <source>
        <dbReference type="ARBA" id="ARBA00022553"/>
    </source>
</evidence>
<evidence type="ECO:0000256" key="8">
    <source>
        <dbReference type="ARBA" id="ARBA00022833"/>
    </source>
</evidence>
<dbReference type="Gene3D" id="1.20.120.1750">
    <property type="match status" value="2"/>
</dbReference>
<evidence type="ECO:0000256" key="6">
    <source>
        <dbReference type="ARBA" id="ARBA00022771"/>
    </source>
</evidence>
<dbReference type="InterPro" id="IPR044066">
    <property type="entry name" value="TRIAD_supradom"/>
</dbReference>
<evidence type="ECO:0000256" key="3">
    <source>
        <dbReference type="ARBA" id="ARBA00022679"/>
    </source>
</evidence>
<accession>A0A401T0U6</accession>
<evidence type="ECO:0008006" key="13">
    <source>
        <dbReference type="Google" id="ProtNLM"/>
    </source>
</evidence>
<proteinExistence type="predicted"/>
<evidence type="ECO:0000259" key="10">
    <source>
        <dbReference type="PROSITE" id="PS51873"/>
    </source>
</evidence>
<gene>
    <name evidence="11" type="ORF">chiPu_0014769</name>
</gene>